<name>A0ABD1EIZ9_HYPHA</name>
<keyword evidence="8" id="KW-0449">Lipoprotein</keyword>
<organism evidence="10 11">
    <name type="scientific">Hypothenemus hampei</name>
    <name type="common">Coffee berry borer</name>
    <dbReference type="NCBI Taxonomy" id="57062"/>
    <lineage>
        <taxon>Eukaryota</taxon>
        <taxon>Metazoa</taxon>
        <taxon>Ecdysozoa</taxon>
        <taxon>Arthropoda</taxon>
        <taxon>Hexapoda</taxon>
        <taxon>Insecta</taxon>
        <taxon>Pterygota</taxon>
        <taxon>Neoptera</taxon>
        <taxon>Endopterygota</taxon>
        <taxon>Coleoptera</taxon>
        <taxon>Polyphaga</taxon>
        <taxon>Cucujiformia</taxon>
        <taxon>Curculionidae</taxon>
        <taxon>Scolytinae</taxon>
        <taxon>Hypothenemus</taxon>
    </lineage>
</organism>
<comment type="caution">
    <text evidence="10">The sequence shown here is derived from an EMBL/GenBank/DDBJ whole genome shotgun (WGS) entry which is preliminary data.</text>
</comment>
<dbReference type="Pfam" id="PF00110">
    <property type="entry name" value="wnt"/>
    <property type="match status" value="1"/>
</dbReference>
<evidence type="ECO:0000256" key="7">
    <source>
        <dbReference type="ARBA" id="ARBA00023157"/>
    </source>
</evidence>
<keyword evidence="5" id="KW-0272">Extracellular matrix</keyword>
<protein>
    <recommendedName>
        <fullName evidence="9">Protein Wnt</fullName>
    </recommendedName>
</protein>
<dbReference type="GO" id="GO:0016055">
    <property type="term" value="P:Wnt signaling pathway"/>
    <property type="evidence" value="ECO:0007669"/>
    <property type="project" value="UniProtKB-KW"/>
</dbReference>
<comment type="subcellular location">
    <subcellularLocation>
        <location evidence="1 9">Secreted</location>
        <location evidence="1 9">Extracellular space</location>
        <location evidence="1 9">Extracellular matrix</location>
    </subcellularLocation>
</comment>
<dbReference type="GO" id="GO:0048699">
    <property type="term" value="P:generation of neurons"/>
    <property type="evidence" value="ECO:0007669"/>
    <property type="project" value="UniProtKB-ARBA"/>
</dbReference>
<comment type="similarity">
    <text evidence="2 9">Belongs to the Wnt family.</text>
</comment>
<reference evidence="10 11" key="1">
    <citation type="submission" date="2024-05" db="EMBL/GenBank/DDBJ databases">
        <title>Genetic variation in Jamaican populations of the coffee berry borer (Hypothenemus hampei).</title>
        <authorList>
            <person name="Errbii M."/>
            <person name="Myrie A."/>
        </authorList>
    </citation>
    <scope>NUCLEOTIDE SEQUENCE [LARGE SCALE GENOMIC DNA]</scope>
    <source>
        <strain evidence="10">JA-Hopewell-2020-01-JO</strain>
        <tissue evidence="10">Whole body</tissue>
    </source>
</reference>
<dbReference type="SMART" id="SM00097">
    <property type="entry name" value="WNT1"/>
    <property type="match status" value="1"/>
</dbReference>
<evidence type="ECO:0000256" key="1">
    <source>
        <dbReference type="ARBA" id="ARBA00004498"/>
    </source>
</evidence>
<keyword evidence="3 9" id="KW-0217">Developmental protein</keyword>
<sequence length="357" mass="41363">MKIFSSKLILQFVAVLCFFGLIFGSASIKDLNTTSRSNKILSRRKSLIALLLTTNGSFFDPELESEKHLCRWLKGLKYQRNMCQRKKGLPELLQQTRQLTLHSCQLQFKYEQWNCSSQHMRKIFKKFYRETAFMYSLTTSAMVHVIAKACMEGKLENCKCASHKITDTSKNLGWGGCSVNMKFATRFVEKFLQLKVENESNDFTQHNSLVGLKTIKNKVERYCKCHGLSGSCKHKICIKRIKSFSKITRNLKKLYHNAIKVEPNNNPHDIHRYHNDKQLLFLDSTPSFCDAHKGWSFSTVGRRCKDMDNCATLCCGNSYKAVTRTVHEKCKCYWQNGTELQLNCDTCPKEELHYFCT</sequence>
<keyword evidence="4" id="KW-0964">Secreted</keyword>
<keyword evidence="11" id="KW-1185">Reference proteome</keyword>
<dbReference type="EMBL" id="JBDJPC010000007">
    <property type="protein sequence ID" value="KAL1494685.1"/>
    <property type="molecule type" value="Genomic_DNA"/>
</dbReference>
<evidence type="ECO:0000256" key="2">
    <source>
        <dbReference type="ARBA" id="ARBA00005683"/>
    </source>
</evidence>
<proteinExistence type="inferred from homology"/>
<evidence type="ECO:0000256" key="8">
    <source>
        <dbReference type="ARBA" id="ARBA00023288"/>
    </source>
</evidence>
<gene>
    <name evidence="10" type="ORF">ABEB36_010249</name>
</gene>
<dbReference type="PRINTS" id="PR01349">
    <property type="entry name" value="WNTPROTEIN"/>
</dbReference>
<evidence type="ECO:0000256" key="5">
    <source>
        <dbReference type="ARBA" id="ARBA00022530"/>
    </source>
</evidence>
<dbReference type="PANTHER" id="PTHR12027">
    <property type="entry name" value="WNT RELATED"/>
    <property type="match status" value="1"/>
</dbReference>
<dbReference type="Proteomes" id="UP001566132">
    <property type="component" value="Unassembled WGS sequence"/>
</dbReference>
<comment type="function">
    <text evidence="9">Ligand for members of the frizzled family of seven transmembrane receptors.</text>
</comment>
<dbReference type="InterPro" id="IPR005817">
    <property type="entry name" value="Wnt"/>
</dbReference>
<evidence type="ECO:0000256" key="3">
    <source>
        <dbReference type="ARBA" id="ARBA00022473"/>
    </source>
</evidence>
<dbReference type="AlphaFoldDB" id="A0ABD1EIZ9"/>
<dbReference type="InterPro" id="IPR018161">
    <property type="entry name" value="Wnt_CS"/>
</dbReference>
<accession>A0ABD1EIZ9</accession>
<evidence type="ECO:0000256" key="6">
    <source>
        <dbReference type="ARBA" id="ARBA00022687"/>
    </source>
</evidence>
<evidence type="ECO:0000313" key="11">
    <source>
        <dbReference type="Proteomes" id="UP001566132"/>
    </source>
</evidence>
<dbReference type="PANTHER" id="PTHR12027:SF97">
    <property type="entry name" value="PROTEIN WNT-4"/>
    <property type="match status" value="1"/>
</dbReference>
<evidence type="ECO:0000256" key="4">
    <source>
        <dbReference type="ARBA" id="ARBA00022525"/>
    </source>
</evidence>
<keyword evidence="6 9" id="KW-0879">Wnt signaling pathway</keyword>
<keyword evidence="7" id="KW-1015">Disulfide bond</keyword>
<evidence type="ECO:0000313" key="10">
    <source>
        <dbReference type="EMBL" id="KAL1494685.1"/>
    </source>
</evidence>
<evidence type="ECO:0000256" key="9">
    <source>
        <dbReference type="RuleBase" id="RU003500"/>
    </source>
</evidence>
<dbReference type="PROSITE" id="PS00246">
    <property type="entry name" value="WNT1"/>
    <property type="match status" value="1"/>
</dbReference>